<dbReference type="EMBL" id="BDGG01000001">
    <property type="protein sequence ID" value="GAU90525.1"/>
    <property type="molecule type" value="Genomic_DNA"/>
</dbReference>
<keyword evidence="2" id="KW-1185">Reference proteome</keyword>
<sequence>MIIPRLQTHGNLDRTSTRTEWAECARYTMAKIKSLKSTMVFRKRYIAGEFAIQQNTDILIIYRYGAIRYRRISSALFDMSFISIFSIRYLPHILSQGLDIFRYDIANCLLISVKSEETASFLRPRTSSTKSPVTIGSSHRSGLDLGKDCCPLLNRN</sequence>
<accession>A0A1D1UQ56</accession>
<evidence type="ECO:0000313" key="1">
    <source>
        <dbReference type="EMBL" id="GAU90525.1"/>
    </source>
</evidence>
<evidence type="ECO:0000313" key="2">
    <source>
        <dbReference type="Proteomes" id="UP000186922"/>
    </source>
</evidence>
<proteinExistence type="predicted"/>
<organism evidence="1 2">
    <name type="scientific">Ramazzottius varieornatus</name>
    <name type="common">Water bear</name>
    <name type="synonym">Tardigrade</name>
    <dbReference type="NCBI Taxonomy" id="947166"/>
    <lineage>
        <taxon>Eukaryota</taxon>
        <taxon>Metazoa</taxon>
        <taxon>Ecdysozoa</taxon>
        <taxon>Tardigrada</taxon>
        <taxon>Eutardigrada</taxon>
        <taxon>Parachela</taxon>
        <taxon>Hypsibioidea</taxon>
        <taxon>Ramazzottiidae</taxon>
        <taxon>Ramazzottius</taxon>
    </lineage>
</organism>
<gene>
    <name evidence="1" type="primary">RvY_02931-1</name>
    <name evidence="1" type="synonym">RvY_02931.1</name>
    <name evidence="1" type="ORF">RvY_02931</name>
</gene>
<name>A0A1D1UQ56_RAMVA</name>
<dbReference type="AlphaFoldDB" id="A0A1D1UQ56"/>
<comment type="caution">
    <text evidence="1">The sequence shown here is derived from an EMBL/GenBank/DDBJ whole genome shotgun (WGS) entry which is preliminary data.</text>
</comment>
<protein>
    <submittedName>
        <fullName evidence="1">Uncharacterized protein</fullName>
    </submittedName>
</protein>
<dbReference type="Proteomes" id="UP000186922">
    <property type="component" value="Unassembled WGS sequence"/>
</dbReference>
<reference evidence="1 2" key="1">
    <citation type="journal article" date="2016" name="Nat. Commun.">
        <title>Extremotolerant tardigrade genome and improved radiotolerance of human cultured cells by tardigrade-unique protein.</title>
        <authorList>
            <person name="Hashimoto T."/>
            <person name="Horikawa D.D."/>
            <person name="Saito Y."/>
            <person name="Kuwahara H."/>
            <person name="Kozuka-Hata H."/>
            <person name="Shin-I T."/>
            <person name="Minakuchi Y."/>
            <person name="Ohishi K."/>
            <person name="Motoyama A."/>
            <person name="Aizu T."/>
            <person name="Enomoto A."/>
            <person name="Kondo K."/>
            <person name="Tanaka S."/>
            <person name="Hara Y."/>
            <person name="Koshikawa S."/>
            <person name="Sagara H."/>
            <person name="Miura T."/>
            <person name="Yokobori S."/>
            <person name="Miyagawa K."/>
            <person name="Suzuki Y."/>
            <person name="Kubo T."/>
            <person name="Oyama M."/>
            <person name="Kohara Y."/>
            <person name="Fujiyama A."/>
            <person name="Arakawa K."/>
            <person name="Katayama T."/>
            <person name="Toyoda A."/>
            <person name="Kunieda T."/>
        </authorList>
    </citation>
    <scope>NUCLEOTIDE SEQUENCE [LARGE SCALE GENOMIC DNA]</scope>
    <source>
        <strain evidence="1 2">YOKOZUNA-1</strain>
    </source>
</reference>